<reference evidence="2" key="2">
    <citation type="journal article" date="2016" name="Fungal Biol.">
        <title>Ochratoxin A production by Penicillium thymicola.</title>
        <authorList>
            <person name="Nguyen H.D.T."/>
            <person name="McMullin D.R."/>
            <person name="Ponomareva E."/>
            <person name="Riley R."/>
            <person name="Pomraning K.R."/>
            <person name="Baker S.E."/>
            <person name="Seifert K.A."/>
        </authorList>
    </citation>
    <scope>NUCLEOTIDE SEQUENCE</scope>
    <source>
        <strain evidence="2">DAOM 180753</strain>
    </source>
</reference>
<keyword evidence="3" id="KW-1185">Reference proteome</keyword>
<evidence type="ECO:0000256" key="1">
    <source>
        <dbReference type="SAM" id="MobiDB-lite"/>
    </source>
</evidence>
<evidence type="ECO:0000313" key="2">
    <source>
        <dbReference type="EMBL" id="KAJ9482487.1"/>
    </source>
</evidence>
<feature type="region of interest" description="Disordered" evidence="1">
    <location>
        <begin position="152"/>
        <end position="293"/>
    </location>
</feature>
<dbReference type="EMBL" id="LACB01000553">
    <property type="protein sequence ID" value="KAJ9482487.1"/>
    <property type="molecule type" value="Genomic_DNA"/>
</dbReference>
<dbReference type="AlphaFoldDB" id="A0AAI9X3N4"/>
<feature type="compositionally biased region" description="Polar residues" evidence="1">
    <location>
        <begin position="267"/>
        <end position="285"/>
    </location>
</feature>
<reference evidence="2" key="1">
    <citation type="submission" date="2015-06" db="EMBL/GenBank/DDBJ databases">
        <authorList>
            <person name="Nguyen H."/>
        </authorList>
    </citation>
    <scope>NUCLEOTIDE SEQUENCE</scope>
    <source>
        <strain evidence="2">DAOM 180753</strain>
    </source>
</reference>
<feature type="compositionally biased region" description="Polar residues" evidence="1">
    <location>
        <begin position="173"/>
        <end position="199"/>
    </location>
</feature>
<organism evidence="2 3">
    <name type="scientific">Penicillium thymicola</name>
    <dbReference type="NCBI Taxonomy" id="293382"/>
    <lineage>
        <taxon>Eukaryota</taxon>
        <taxon>Fungi</taxon>
        <taxon>Dikarya</taxon>
        <taxon>Ascomycota</taxon>
        <taxon>Pezizomycotina</taxon>
        <taxon>Eurotiomycetes</taxon>
        <taxon>Eurotiomycetidae</taxon>
        <taxon>Eurotiales</taxon>
        <taxon>Aspergillaceae</taxon>
        <taxon>Penicillium</taxon>
    </lineage>
</organism>
<proteinExistence type="predicted"/>
<gene>
    <name evidence="2" type="ORF">VN97_g10944</name>
</gene>
<name>A0AAI9X3N4_PENTH</name>
<accession>A0AAI9X3N4</accession>
<feature type="compositionally biased region" description="Low complexity" evidence="1">
    <location>
        <begin position="152"/>
        <end position="172"/>
    </location>
</feature>
<dbReference type="Proteomes" id="UP001227192">
    <property type="component" value="Unassembled WGS sequence"/>
</dbReference>
<feature type="region of interest" description="Disordered" evidence="1">
    <location>
        <begin position="61"/>
        <end position="120"/>
    </location>
</feature>
<feature type="non-terminal residue" evidence="2">
    <location>
        <position position="1"/>
    </location>
</feature>
<feature type="compositionally biased region" description="Low complexity" evidence="1">
    <location>
        <begin position="255"/>
        <end position="266"/>
    </location>
</feature>
<comment type="caution">
    <text evidence="2">The sequence shown here is derived from an EMBL/GenBank/DDBJ whole genome shotgun (WGS) entry which is preliminary data.</text>
</comment>
<protein>
    <submittedName>
        <fullName evidence="2">Uncharacterized protein</fullName>
    </submittedName>
</protein>
<feature type="compositionally biased region" description="Low complexity" evidence="1">
    <location>
        <begin position="61"/>
        <end position="85"/>
    </location>
</feature>
<evidence type="ECO:0000313" key="3">
    <source>
        <dbReference type="Proteomes" id="UP001227192"/>
    </source>
</evidence>
<sequence length="293" mass="30502">PPHAATPGGSITAEINDQLLQIEQRLNQEIATLRAASEHLNRVRRLRVELERLLAQARAVNQQNQQAAGQQGVGQPHVTQPGEVQPGPPPQLAPGSSIFTTGHQYGANPGADVINSGDPRLPEGLTLPPGWTLLPLERVDNGPNGMDHTVQPTSTTTMTSPAAPAVASPETSQAPTLSVPVQDQTSGNVGENARSTANAETLPVDEAPQALALQPTPTVPSAEHRAESPSQEWTDVAPRGSFEARPASSIPTTWGSNGESANSASSQTDTHSPSASNGKGQTASVEETPDEEA</sequence>